<sequence>MRGEGVESVEYAVKRKDKKRMKGSEKEGEEAEYVGIRGGNDVEVEMEDTEGGGGEEVREGGGKDVEPGMEEEVEDSEYSVDEEEEKQCLKEEELMRVKKVEKGRDEKEERAEEEAMEDWKVININIGVINKKGEWVEERRMCIASR</sequence>
<organism evidence="2 3">
    <name type="scientific">Champsocephalus esox</name>
    <name type="common">pike icefish</name>
    <dbReference type="NCBI Taxonomy" id="159716"/>
    <lineage>
        <taxon>Eukaryota</taxon>
        <taxon>Metazoa</taxon>
        <taxon>Chordata</taxon>
        <taxon>Craniata</taxon>
        <taxon>Vertebrata</taxon>
        <taxon>Euteleostomi</taxon>
        <taxon>Actinopterygii</taxon>
        <taxon>Neopterygii</taxon>
        <taxon>Teleostei</taxon>
        <taxon>Neoteleostei</taxon>
        <taxon>Acanthomorphata</taxon>
        <taxon>Eupercaria</taxon>
        <taxon>Perciformes</taxon>
        <taxon>Notothenioidei</taxon>
        <taxon>Channichthyidae</taxon>
        <taxon>Champsocephalus</taxon>
    </lineage>
</organism>
<accession>A0AAN8GRY1</accession>
<gene>
    <name evidence="2" type="ORF">CesoFtcFv8_014428</name>
</gene>
<name>A0AAN8GRY1_9TELE</name>
<proteinExistence type="predicted"/>
<feature type="compositionally biased region" description="Acidic residues" evidence="1">
    <location>
        <begin position="67"/>
        <end position="85"/>
    </location>
</feature>
<feature type="region of interest" description="Disordered" evidence="1">
    <location>
        <begin position="16"/>
        <end position="87"/>
    </location>
</feature>
<evidence type="ECO:0000313" key="2">
    <source>
        <dbReference type="EMBL" id="KAK5888323.1"/>
    </source>
</evidence>
<protein>
    <submittedName>
        <fullName evidence="2">Uncharacterized protein</fullName>
    </submittedName>
</protein>
<dbReference type="EMBL" id="JAULUE010002057">
    <property type="protein sequence ID" value="KAK5888323.1"/>
    <property type="molecule type" value="Genomic_DNA"/>
</dbReference>
<reference evidence="2 3" key="1">
    <citation type="journal article" date="2023" name="Mol. Biol. Evol.">
        <title>Genomics of Secondarily Temperate Adaptation in the Only Non-Antarctic Icefish.</title>
        <authorList>
            <person name="Rivera-Colon A.G."/>
            <person name="Rayamajhi N."/>
            <person name="Minhas B.F."/>
            <person name="Madrigal G."/>
            <person name="Bilyk K.T."/>
            <person name="Yoon V."/>
            <person name="Hune M."/>
            <person name="Gregory S."/>
            <person name="Cheng C.H.C."/>
            <person name="Catchen J.M."/>
        </authorList>
    </citation>
    <scope>NUCLEOTIDE SEQUENCE [LARGE SCALE GENOMIC DNA]</scope>
    <source>
        <strain evidence="2">JC2023a</strain>
    </source>
</reference>
<feature type="compositionally biased region" description="Basic and acidic residues" evidence="1">
    <location>
        <begin position="55"/>
        <end position="66"/>
    </location>
</feature>
<comment type="caution">
    <text evidence="2">The sequence shown here is derived from an EMBL/GenBank/DDBJ whole genome shotgun (WGS) entry which is preliminary data.</text>
</comment>
<evidence type="ECO:0000313" key="3">
    <source>
        <dbReference type="Proteomes" id="UP001335648"/>
    </source>
</evidence>
<evidence type="ECO:0000256" key="1">
    <source>
        <dbReference type="SAM" id="MobiDB-lite"/>
    </source>
</evidence>
<dbReference type="Proteomes" id="UP001335648">
    <property type="component" value="Unassembled WGS sequence"/>
</dbReference>
<dbReference type="AlphaFoldDB" id="A0AAN8GRY1"/>
<keyword evidence="3" id="KW-1185">Reference proteome</keyword>